<dbReference type="PANTHER" id="PTHR43084:SF1">
    <property type="entry name" value="PERSULFIDE DIOXYGENASE ETHE1, MITOCHONDRIAL"/>
    <property type="match status" value="1"/>
</dbReference>
<dbReference type="InterPro" id="IPR044528">
    <property type="entry name" value="POD-like_MBL-fold"/>
</dbReference>
<dbReference type="PANTHER" id="PTHR43084">
    <property type="entry name" value="PERSULFIDE DIOXYGENASE ETHE1"/>
    <property type="match status" value="1"/>
</dbReference>
<organism evidence="3 4">
    <name type="scientific">Glutamicibacter arilaitensis</name>
    <dbReference type="NCBI Taxonomy" id="256701"/>
    <lineage>
        <taxon>Bacteria</taxon>
        <taxon>Bacillati</taxon>
        <taxon>Actinomycetota</taxon>
        <taxon>Actinomycetes</taxon>
        <taxon>Micrococcales</taxon>
        <taxon>Micrococcaceae</taxon>
        <taxon>Glutamicibacter</taxon>
    </lineage>
</organism>
<dbReference type="EMBL" id="PNQX01000002">
    <property type="protein sequence ID" value="PMQ19656.1"/>
    <property type="molecule type" value="Genomic_DNA"/>
</dbReference>
<gene>
    <name evidence="3" type="ORF">CIK84_13440</name>
</gene>
<dbReference type="GO" id="GO:0006749">
    <property type="term" value="P:glutathione metabolic process"/>
    <property type="evidence" value="ECO:0007669"/>
    <property type="project" value="InterPro"/>
</dbReference>
<keyword evidence="1" id="KW-0479">Metal-binding</keyword>
<dbReference type="CDD" id="cd07724">
    <property type="entry name" value="POD-like_MBL-fold"/>
    <property type="match status" value="1"/>
</dbReference>
<proteinExistence type="predicted"/>
<sequence length="461" mass="49384">MLLERLYDEDLAQASYFIGCQAKGEALVVDARRDISDYLALAAKHGMRITAVAETHIHADYLSGTRELAAATGATSYVSGEGGKDWQYGFEAERLMDGDAIVLGNLRITARHTPGHTPEHLAYAVTDGAFSKAPGYLLSGDFIFAGDLGRPDLLDEAAGGVDTRFQGARDLYASLKKTLAELPDYIQIHPGHGSGSACGKALGAVPSTTLGYEREFAWWSTYLANDDQEGFIAELLNGQPDAHAYFGRMKRQNRLGPAVLGELEALEEVPAARIVEQMRSGASAFVDTRGHTQIAEGTVAGALSIPGTAKTASFGAWAYDPEKDERDLIVLADSVEHAAQIRAHLMRVGIDAVKGFTTNLEGLNLVKPKSITPAQLEGFDYAMLLDVRNKTEFAAGHIPGATQLSGGRVLWNQDQLPTSGAIVTYCQSGMRNAVAASALRDAGFEIIELQGSYLGWSAFAN</sequence>
<dbReference type="Pfam" id="PF00753">
    <property type="entry name" value="Lactamase_B"/>
    <property type="match status" value="1"/>
</dbReference>
<dbReference type="InterPro" id="IPR001307">
    <property type="entry name" value="Thiosulphate_STrfase_CS"/>
</dbReference>
<dbReference type="InterPro" id="IPR001279">
    <property type="entry name" value="Metallo-B-lactamas"/>
</dbReference>
<dbReference type="SUPFAM" id="SSF56281">
    <property type="entry name" value="Metallo-hydrolase/oxidoreductase"/>
    <property type="match status" value="1"/>
</dbReference>
<comment type="caution">
    <text evidence="3">The sequence shown here is derived from an EMBL/GenBank/DDBJ whole genome shotgun (WGS) entry which is preliminary data.</text>
</comment>
<dbReference type="Proteomes" id="UP000235739">
    <property type="component" value="Unassembled WGS sequence"/>
</dbReference>
<dbReference type="InterPro" id="IPR001763">
    <property type="entry name" value="Rhodanese-like_dom"/>
</dbReference>
<accession>A0A2N7S0J4</accession>
<feature type="domain" description="Rhodanese" evidence="2">
    <location>
        <begin position="382"/>
        <end position="461"/>
    </location>
</feature>
<dbReference type="InterPro" id="IPR036873">
    <property type="entry name" value="Rhodanese-like_dom_sf"/>
</dbReference>
<dbReference type="GO" id="GO:0004792">
    <property type="term" value="F:thiosulfate-cyanide sulfurtransferase activity"/>
    <property type="evidence" value="ECO:0007669"/>
    <property type="project" value="InterPro"/>
</dbReference>
<evidence type="ECO:0000313" key="3">
    <source>
        <dbReference type="EMBL" id="PMQ19656.1"/>
    </source>
</evidence>
<name>A0A2N7S0J4_9MICC</name>
<dbReference type="PROSITE" id="PS50206">
    <property type="entry name" value="RHODANESE_3"/>
    <property type="match status" value="1"/>
</dbReference>
<evidence type="ECO:0000259" key="2">
    <source>
        <dbReference type="PROSITE" id="PS50206"/>
    </source>
</evidence>
<dbReference type="CDD" id="cd00158">
    <property type="entry name" value="RHOD"/>
    <property type="match status" value="1"/>
</dbReference>
<evidence type="ECO:0000313" key="4">
    <source>
        <dbReference type="Proteomes" id="UP000235739"/>
    </source>
</evidence>
<dbReference type="FunFam" id="3.60.15.10:FF:000030">
    <property type="entry name" value="Metallo-beta-lactamase family protein"/>
    <property type="match status" value="1"/>
</dbReference>
<dbReference type="RefSeq" id="WP_102598753.1">
    <property type="nucleotide sequence ID" value="NZ_JABUYH010000024.1"/>
</dbReference>
<dbReference type="Gene3D" id="3.60.15.10">
    <property type="entry name" value="Ribonuclease Z/Hydroxyacylglutathione hydrolase-like"/>
    <property type="match status" value="1"/>
</dbReference>
<protein>
    <submittedName>
        <fullName evidence="3">MBL fold metallo-hydrolase</fullName>
    </submittedName>
</protein>
<dbReference type="GO" id="GO:0016787">
    <property type="term" value="F:hydrolase activity"/>
    <property type="evidence" value="ECO:0007669"/>
    <property type="project" value="UniProtKB-KW"/>
</dbReference>
<dbReference type="GO" id="GO:0050313">
    <property type="term" value="F:sulfur dioxygenase activity"/>
    <property type="evidence" value="ECO:0007669"/>
    <property type="project" value="InterPro"/>
</dbReference>
<evidence type="ECO:0000256" key="1">
    <source>
        <dbReference type="ARBA" id="ARBA00022723"/>
    </source>
</evidence>
<dbReference type="GO" id="GO:0070813">
    <property type="term" value="P:hydrogen sulfide metabolic process"/>
    <property type="evidence" value="ECO:0007669"/>
    <property type="project" value="TreeGrafter"/>
</dbReference>
<dbReference type="SMART" id="SM00849">
    <property type="entry name" value="Lactamase_B"/>
    <property type="match status" value="1"/>
</dbReference>
<dbReference type="InterPro" id="IPR051682">
    <property type="entry name" value="Mito_Persulfide_Diox"/>
</dbReference>
<dbReference type="Gene3D" id="3.40.250.10">
    <property type="entry name" value="Rhodanese-like domain"/>
    <property type="match status" value="2"/>
</dbReference>
<dbReference type="PROSITE" id="PS00380">
    <property type="entry name" value="RHODANESE_1"/>
    <property type="match status" value="1"/>
</dbReference>
<dbReference type="Pfam" id="PF00581">
    <property type="entry name" value="Rhodanese"/>
    <property type="match status" value="1"/>
</dbReference>
<dbReference type="GO" id="GO:0046872">
    <property type="term" value="F:metal ion binding"/>
    <property type="evidence" value="ECO:0007669"/>
    <property type="project" value="UniProtKB-KW"/>
</dbReference>
<reference evidence="3 4" key="1">
    <citation type="journal article" date="2017" name="Elife">
        <title>Extensive horizontal gene transfer in cheese-associated bacteria.</title>
        <authorList>
            <person name="Bonham K.S."/>
            <person name="Wolfe B.E."/>
            <person name="Dutton R.J."/>
        </authorList>
    </citation>
    <scope>NUCLEOTIDE SEQUENCE [LARGE SCALE GENOMIC DNA]</scope>
    <source>
        <strain evidence="3 4">JB182</strain>
    </source>
</reference>
<keyword evidence="3" id="KW-0378">Hydrolase</keyword>
<dbReference type="AlphaFoldDB" id="A0A2N7S0J4"/>
<dbReference type="SUPFAM" id="SSF52821">
    <property type="entry name" value="Rhodanese/Cell cycle control phosphatase"/>
    <property type="match status" value="2"/>
</dbReference>
<dbReference type="InterPro" id="IPR036866">
    <property type="entry name" value="RibonucZ/Hydroxyglut_hydro"/>
</dbReference>
<dbReference type="SMART" id="SM00450">
    <property type="entry name" value="RHOD"/>
    <property type="match status" value="1"/>
</dbReference>